<gene>
    <name evidence="7" type="ORF">JX265_013323</name>
</gene>
<dbReference type="InterPro" id="IPR029021">
    <property type="entry name" value="Prot-tyrosine_phosphatase-like"/>
</dbReference>
<dbReference type="PROSITE" id="PS50056">
    <property type="entry name" value="TYR_PHOSPHATASE_2"/>
    <property type="match status" value="1"/>
</dbReference>
<evidence type="ECO:0000313" key="8">
    <source>
        <dbReference type="Proteomes" id="UP000829685"/>
    </source>
</evidence>
<dbReference type="SUPFAM" id="SSF52799">
    <property type="entry name" value="(Phosphotyrosine protein) phosphatases II"/>
    <property type="match status" value="1"/>
</dbReference>
<evidence type="ECO:0000259" key="5">
    <source>
        <dbReference type="PROSITE" id="PS50054"/>
    </source>
</evidence>
<sequence>MGWVDQVPRAGNLYIGGLRALFQPEVMHESGITHVLSIVDYDVGARDQLQGLRHLHIDLEDLPSENILQHFDGANQFIADGLRGEGGVFVHCAMGKSRSATLICAYLMWRDGVTPEQALDQLCEGRPVCQPNEGFMEQLRLYHRVLRAKDEDEKRDIVTQWEGNRFRGKAWEWVSDTSRDGSHKL</sequence>
<evidence type="ECO:0000313" key="7">
    <source>
        <dbReference type="EMBL" id="KAI1850843.1"/>
    </source>
</evidence>
<dbReference type="PROSITE" id="PS00383">
    <property type="entry name" value="TYR_PHOSPHATASE_1"/>
    <property type="match status" value="1"/>
</dbReference>
<keyword evidence="8" id="KW-1185">Reference proteome</keyword>
<dbReference type="PANTHER" id="PTHR45848">
    <property type="entry name" value="DUAL SPECIFICITY PROTEIN PHOSPHATASE 12 FAMILY MEMBER"/>
    <property type="match status" value="1"/>
</dbReference>
<proteinExistence type="inferred from homology"/>
<accession>A0A9Q0AHV1</accession>
<reference evidence="7" key="1">
    <citation type="submission" date="2021-03" db="EMBL/GenBank/DDBJ databases">
        <title>Revisited historic fungal species revealed as producer of novel bioactive compounds through whole genome sequencing and comparative genomics.</title>
        <authorList>
            <person name="Vignolle G.A."/>
            <person name="Hochenegger N."/>
            <person name="Mach R.L."/>
            <person name="Mach-Aigner A.R."/>
            <person name="Javad Rahimi M."/>
            <person name="Salim K.A."/>
            <person name="Chan C.M."/>
            <person name="Lim L.B.L."/>
            <person name="Cai F."/>
            <person name="Druzhinina I.S."/>
            <person name="U'Ren J.M."/>
            <person name="Derntl C."/>
        </authorList>
    </citation>
    <scope>NUCLEOTIDE SEQUENCE</scope>
    <source>
        <strain evidence="7">TUCIM 5799</strain>
    </source>
</reference>
<dbReference type="Pfam" id="PF00782">
    <property type="entry name" value="DSPc"/>
    <property type="match status" value="1"/>
</dbReference>
<evidence type="ECO:0000256" key="2">
    <source>
        <dbReference type="ARBA" id="ARBA00013064"/>
    </source>
</evidence>
<evidence type="ECO:0000256" key="1">
    <source>
        <dbReference type="ARBA" id="ARBA00008601"/>
    </source>
</evidence>
<evidence type="ECO:0000256" key="3">
    <source>
        <dbReference type="ARBA" id="ARBA00022801"/>
    </source>
</evidence>
<keyword evidence="4" id="KW-0904">Protein phosphatase</keyword>
<dbReference type="AlphaFoldDB" id="A0A9Q0AHV1"/>
<dbReference type="Gene3D" id="3.90.190.10">
    <property type="entry name" value="Protein tyrosine phosphatase superfamily"/>
    <property type="match status" value="1"/>
</dbReference>
<feature type="domain" description="Tyrosine-protein phosphatase" evidence="5">
    <location>
        <begin position="5"/>
        <end position="148"/>
    </location>
</feature>
<evidence type="ECO:0000259" key="6">
    <source>
        <dbReference type="PROSITE" id="PS50056"/>
    </source>
</evidence>
<dbReference type="InterPro" id="IPR020422">
    <property type="entry name" value="TYR_PHOSPHATASE_DUAL_dom"/>
</dbReference>
<dbReference type="GO" id="GO:0008138">
    <property type="term" value="F:protein tyrosine/serine/threonine phosphatase activity"/>
    <property type="evidence" value="ECO:0007669"/>
    <property type="project" value="TreeGrafter"/>
</dbReference>
<dbReference type="Proteomes" id="UP000829685">
    <property type="component" value="Unassembled WGS sequence"/>
</dbReference>
<keyword evidence="3" id="KW-0378">Hydrolase</keyword>
<dbReference type="PANTHER" id="PTHR45848:SF4">
    <property type="entry name" value="DUAL SPECIFICITY PROTEIN PHOSPHATASE 12"/>
    <property type="match status" value="1"/>
</dbReference>
<evidence type="ECO:0000256" key="4">
    <source>
        <dbReference type="ARBA" id="ARBA00022912"/>
    </source>
</evidence>
<dbReference type="GO" id="GO:0005634">
    <property type="term" value="C:nucleus"/>
    <property type="evidence" value="ECO:0007669"/>
    <property type="project" value="TreeGrafter"/>
</dbReference>
<dbReference type="InterPro" id="IPR016130">
    <property type="entry name" value="Tyr_Pase_AS"/>
</dbReference>
<dbReference type="GO" id="GO:0004725">
    <property type="term" value="F:protein tyrosine phosphatase activity"/>
    <property type="evidence" value="ECO:0007669"/>
    <property type="project" value="UniProtKB-EC"/>
</dbReference>
<name>A0A9Q0AHV1_9PEZI</name>
<comment type="similarity">
    <text evidence="1">Belongs to the protein-tyrosine phosphatase family. Non-receptor class dual specificity subfamily.</text>
</comment>
<dbReference type="SMART" id="SM00195">
    <property type="entry name" value="DSPc"/>
    <property type="match status" value="1"/>
</dbReference>
<comment type="caution">
    <text evidence="7">The sequence shown here is derived from an EMBL/GenBank/DDBJ whole genome shotgun (WGS) entry which is preliminary data.</text>
</comment>
<dbReference type="EMBL" id="JAFIMR010000067">
    <property type="protein sequence ID" value="KAI1850843.1"/>
    <property type="molecule type" value="Genomic_DNA"/>
</dbReference>
<dbReference type="EC" id="3.1.3.48" evidence="2"/>
<organism evidence="7 8">
    <name type="scientific">Neoarthrinium moseri</name>
    <dbReference type="NCBI Taxonomy" id="1658444"/>
    <lineage>
        <taxon>Eukaryota</taxon>
        <taxon>Fungi</taxon>
        <taxon>Dikarya</taxon>
        <taxon>Ascomycota</taxon>
        <taxon>Pezizomycotina</taxon>
        <taxon>Sordariomycetes</taxon>
        <taxon>Xylariomycetidae</taxon>
        <taxon>Amphisphaeriales</taxon>
        <taxon>Apiosporaceae</taxon>
        <taxon>Neoarthrinium</taxon>
    </lineage>
</organism>
<dbReference type="OrthoDB" id="10252009at2759"/>
<dbReference type="InterPro" id="IPR000340">
    <property type="entry name" value="Dual-sp_phosphatase_cat-dom"/>
</dbReference>
<dbReference type="PROSITE" id="PS50054">
    <property type="entry name" value="TYR_PHOSPHATASE_DUAL"/>
    <property type="match status" value="1"/>
</dbReference>
<dbReference type="InterPro" id="IPR000387">
    <property type="entry name" value="Tyr_Pase_dom"/>
</dbReference>
<feature type="domain" description="Tyrosine specific protein phosphatases" evidence="6">
    <location>
        <begin position="65"/>
        <end position="127"/>
    </location>
</feature>
<protein>
    <recommendedName>
        <fullName evidence="2">protein-tyrosine-phosphatase</fullName>
        <ecNumber evidence="2">3.1.3.48</ecNumber>
    </recommendedName>
</protein>